<evidence type="ECO:0000313" key="5">
    <source>
        <dbReference type="EMBL" id="KPI93085.1"/>
    </source>
</evidence>
<dbReference type="InterPro" id="IPR024337">
    <property type="entry name" value="tRNA_splic_suSen54"/>
</dbReference>
<keyword evidence="5" id="KW-0540">Nuclease</keyword>
<accession>A0A194PPM6</accession>
<keyword evidence="2" id="KW-0819">tRNA processing</keyword>
<organism evidence="5 6">
    <name type="scientific">Papilio xuthus</name>
    <name type="common">Asian swallowtail butterfly</name>
    <dbReference type="NCBI Taxonomy" id="66420"/>
    <lineage>
        <taxon>Eukaryota</taxon>
        <taxon>Metazoa</taxon>
        <taxon>Ecdysozoa</taxon>
        <taxon>Arthropoda</taxon>
        <taxon>Hexapoda</taxon>
        <taxon>Insecta</taxon>
        <taxon>Pterygota</taxon>
        <taxon>Neoptera</taxon>
        <taxon>Endopterygota</taxon>
        <taxon>Lepidoptera</taxon>
        <taxon>Glossata</taxon>
        <taxon>Ditrysia</taxon>
        <taxon>Papilionoidea</taxon>
        <taxon>Papilionidae</taxon>
        <taxon>Papilioninae</taxon>
        <taxon>Papilio</taxon>
    </lineage>
</organism>
<dbReference type="EMBL" id="KQ459603">
    <property type="protein sequence ID" value="KPI93085.1"/>
    <property type="molecule type" value="Genomic_DNA"/>
</dbReference>
<dbReference type="GO" id="GO:0004519">
    <property type="term" value="F:endonuclease activity"/>
    <property type="evidence" value="ECO:0007669"/>
    <property type="project" value="UniProtKB-KW"/>
</dbReference>
<comment type="similarity">
    <text evidence="1">Belongs to the SEN54 family.</text>
</comment>
<feature type="domain" description="tRNA-splicing endonuclease subunit Sen54 N-terminal" evidence="4">
    <location>
        <begin position="91"/>
        <end position="154"/>
    </location>
</feature>
<dbReference type="PANTHER" id="PTHR21027">
    <property type="entry name" value="TRNA-SPLICING ENDONUCLEASE SUBUNIT SEN54"/>
    <property type="match status" value="1"/>
</dbReference>
<dbReference type="GO" id="GO:0000214">
    <property type="term" value="C:tRNA-intron endonuclease complex"/>
    <property type="evidence" value="ECO:0007669"/>
    <property type="project" value="TreeGrafter"/>
</dbReference>
<feature type="region of interest" description="Disordered" evidence="3">
    <location>
        <begin position="473"/>
        <end position="492"/>
    </location>
</feature>
<reference evidence="5 6" key="1">
    <citation type="journal article" date="2015" name="Nat. Commun.">
        <title>Outbred genome sequencing and CRISPR/Cas9 gene editing in butterflies.</title>
        <authorList>
            <person name="Li X."/>
            <person name="Fan D."/>
            <person name="Zhang W."/>
            <person name="Liu G."/>
            <person name="Zhang L."/>
            <person name="Zhao L."/>
            <person name="Fang X."/>
            <person name="Chen L."/>
            <person name="Dong Y."/>
            <person name="Chen Y."/>
            <person name="Ding Y."/>
            <person name="Zhao R."/>
            <person name="Feng M."/>
            <person name="Zhu Y."/>
            <person name="Feng Y."/>
            <person name="Jiang X."/>
            <person name="Zhu D."/>
            <person name="Xiang H."/>
            <person name="Feng X."/>
            <person name="Li S."/>
            <person name="Wang J."/>
            <person name="Zhang G."/>
            <person name="Kronforst M.R."/>
            <person name="Wang W."/>
        </authorList>
    </citation>
    <scope>NUCLEOTIDE SEQUENCE [LARGE SCALE GENOMIC DNA]</scope>
    <source>
        <strain evidence="5">Ya'a_city_454_Px</strain>
        <tissue evidence="5">Whole body</tissue>
    </source>
</reference>
<dbReference type="GO" id="GO:0000379">
    <property type="term" value="P:tRNA-type intron splice site recognition and cleavage"/>
    <property type="evidence" value="ECO:0007669"/>
    <property type="project" value="TreeGrafter"/>
</dbReference>
<dbReference type="PANTHER" id="PTHR21027:SF1">
    <property type="entry name" value="TRNA-SPLICING ENDONUCLEASE SUBUNIT SEN54"/>
    <property type="match status" value="1"/>
</dbReference>
<dbReference type="AlphaFoldDB" id="A0A194PPM6"/>
<dbReference type="InterPro" id="IPR024336">
    <property type="entry name" value="tRNA_splic_suSen54_N"/>
</dbReference>
<evidence type="ECO:0000313" key="6">
    <source>
        <dbReference type="Proteomes" id="UP000053268"/>
    </source>
</evidence>
<dbReference type="STRING" id="66420.A0A194PPM6"/>
<evidence type="ECO:0000259" key="4">
    <source>
        <dbReference type="Pfam" id="PF12928"/>
    </source>
</evidence>
<gene>
    <name evidence="5" type="ORF">RR46_14306</name>
</gene>
<dbReference type="Proteomes" id="UP000053268">
    <property type="component" value="Unassembled WGS sequence"/>
</dbReference>
<evidence type="ECO:0000256" key="1">
    <source>
        <dbReference type="ARBA" id="ARBA00005736"/>
    </source>
</evidence>
<evidence type="ECO:0000256" key="3">
    <source>
        <dbReference type="SAM" id="MobiDB-lite"/>
    </source>
</evidence>
<keyword evidence="5" id="KW-0255">Endonuclease</keyword>
<evidence type="ECO:0000256" key="2">
    <source>
        <dbReference type="ARBA" id="ARBA00022694"/>
    </source>
</evidence>
<dbReference type="Pfam" id="PF12928">
    <property type="entry name" value="tRNA_int_end_N2"/>
    <property type="match status" value="1"/>
</dbReference>
<proteinExistence type="inferred from homology"/>
<name>A0A194PPM6_PAPXU</name>
<sequence>MDLARRFRWRGGGASYKLVLQYVKSPPALVDCSRNERVLYCDILDGYDLVAKGITKNQATLPELGLKDIFPNGSWLEAKQIQSAIDARKQLIAAIRIEKSGMLSHAEWRENLMLAEVIQKSGGHWQFMGHNVGKQLYLYPEEALFLMEINSLLLKHNDVKFSLQQAYDLLLRDKQSFIQYKVYATLSRWGYKVFRHMDTTVLDICNTDETNITSEGNHSENSLTKIVDDELKIVETDKQSDVILLSNDDEERCNLKRKSSVVDDSDDLQINEMGETPNCKKPKSKDQSFIYLYKIDKLKNRQLKPCNTNELHKYFENIPNLLNSEVVTINVPNERFIPKNISFNKSTYVLNLNSVRTKQLRVPSPQESQTSNSTDDINRANFTRIRGNYNRYQIPPYIHYSPMNDPRNIPYRPFNWWHSYARVNNYNFNMSFQRPLLSNNFNMSFQRPLLGNLLFPPRFQYFPRYQNFYRPRNNFNRPYNRRQRKRSRDSTKKFHLESLKRLAARLKNLVTSGQVHTEPLAAINNLIQTYNSRYASKIKLSNDYEIIEDHNILDTIELDDDGEQIKKKPRLSDSDTYTINFNNIIEMAERLKKLENDNKSSARHRRAFSNLIKTFNKSYNADIYVTSNLKVLDRSFISLESSSDSDCVIDENANSGGKKVRNPFNILKRLSEKRNKSLDAPSTSSDFNNEKYESDDYRDIIQKNLSKEWIPDDNDFGRPEIYGINNESNIANLFYEFLKFHPENYENWLDLKVSFLSSLEETADFFRKKTNTVSVQNRSLVSPEDCVDIVSVLKKLSIIKSHNETGETNIRIDFNVYNRDVQHFRKTNPPAPHFRISCLDESEKFPSGEEIASLHAKYNDDVRIVFAIVGTGTINFVEINPISLPTHISNNVT</sequence>
<protein>
    <submittedName>
        <fullName evidence="5">tRNA-splicing endonuclease subunit Sen54</fullName>
    </submittedName>
</protein>
<keyword evidence="6" id="KW-1185">Reference proteome</keyword>
<keyword evidence="5" id="KW-0378">Hydrolase</keyword>